<feature type="domain" description="BRCT" evidence="19">
    <location>
        <begin position="691"/>
        <end position="781"/>
    </location>
</feature>
<evidence type="ECO:0000313" key="21">
    <source>
        <dbReference type="Proteomes" id="UP001498771"/>
    </source>
</evidence>
<dbReference type="InterPro" id="IPR012308">
    <property type="entry name" value="DNA_ligase_ATP-dep_N"/>
</dbReference>
<evidence type="ECO:0000256" key="15">
    <source>
        <dbReference type="RuleBase" id="RU000617"/>
    </source>
</evidence>
<dbReference type="GO" id="GO:0016874">
    <property type="term" value="F:ligase activity"/>
    <property type="evidence" value="ECO:0007669"/>
    <property type="project" value="UniProtKB-KW"/>
</dbReference>
<keyword evidence="21" id="KW-1185">Reference proteome</keyword>
<evidence type="ECO:0000256" key="16">
    <source>
        <dbReference type="RuleBase" id="RU004196"/>
    </source>
</evidence>
<feature type="region of interest" description="Disordered" evidence="17">
    <location>
        <begin position="654"/>
        <end position="675"/>
    </location>
</feature>
<evidence type="ECO:0000256" key="3">
    <source>
        <dbReference type="ARBA" id="ARBA00007572"/>
    </source>
</evidence>
<evidence type="ECO:0000256" key="7">
    <source>
        <dbReference type="ARBA" id="ARBA00022741"/>
    </source>
</evidence>
<evidence type="ECO:0000256" key="2">
    <source>
        <dbReference type="ARBA" id="ARBA00004123"/>
    </source>
</evidence>
<dbReference type="PROSITE" id="PS00333">
    <property type="entry name" value="DNA_LIGASE_A2"/>
    <property type="match status" value="1"/>
</dbReference>
<dbReference type="SUPFAM" id="SSF117018">
    <property type="entry name" value="ATP-dependent DNA ligase DNA-binding domain"/>
    <property type="match status" value="1"/>
</dbReference>
<evidence type="ECO:0000256" key="9">
    <source>
        <dbReference type="ARBA" id="ARBA00022840"/>
    </source>
</evidence>
<dbReference type="InterPro" id="IPR000977">
    <property type="entry name" value="DNA_ligase_ATP-dep"/>
</dbReference>
<proteinExistence type="inferred from homology"/>
<dbReference type="InterPro" id="IPR029710">
    <property type="entry name" value="LIG4"/>
</dbReference>
<keyword evidence="4 15" id="KW-0436">Ligase</keyword>
<dbReference type="InterPro" id="IPR012310">
    <property type="entry name" value="DNA_ligase_ATP-dep_cent"/>
</dbReference>
<evidence type="ECO:0000256" key="17">
    <source>
        <dbReference type="SAM" id="MobiDB-lite"/>
    </source>
</evidence>
<reference evidence="20 21" key="1">
    <citation type="submission" date="2024-03" db="EMBL/GenBank/DDBJ databases">
        <title>Genome-scale model development and genomic sequencing of the oleaginous clade Lipomyces.</title>
        <authorList>
            <consortium name="Lawrence Berkeley National Laboratory"/>
            <person name="Czajka J.J."/>
            <person name="Han Y."/>
            <person name="Kim J."/>
            <person name="Mondo S.J."/>
            <person name="Hofstad B.A."/>
            <person name="Robles A."/>
            <person name="Haridas S."/>
            <person name="Riley R."/>
            <person name="LaButti K."/>
            <person name="Pangilinan J."/>
            <person name="Andreopoulos W."/>
            <person name="Lipzen A."/>
            <person name="Yan J."/>
            <person name="Wang M."/>
            <person name="Ng V."/>
            <person name="Grigoriev I.V."/>
            <person name="Spatafora J.W."/>
            <person name="Magnuson J.K."/>
            <person name="Baker S.E."/>
            <person name="Pomraning K.R."/>
        </authorList>
    </citation>
    <scope>NUCLEOTIDE SEQUENCE [LARGE SCALE GENOMIC DNA]</scope>
    <source>
        <strain evidence="20 21">Phaff 52-87</strain>
    </source>
</reference>
<keyword evidence="7 15" id="KW-0547">Nucleotide-binding</keyword>
<feature type="compositionally biased region" description="Basic and acidic residues" evidence="17">
    <location>
        <begin position="654"/>
        <end position="665"/>
    </location>
</feature>
<dbReference type="Proteomes" id="UP001498771">
    <property type="component" value="Unassembled WGS sequence"/>
</dbReference>
<keyword evidence="6" id="KW-0677">Repeat</keyword>
<dbReference type="Gene3D" id="2.40.50.140">
    <property type="entry name" value="Nucleic acid-binding proteins"/>
    <property type="match status" value="1"/>
</dbReference>
<dbReference type="SMART" id="SM00292">
    <property type="entry name" value="BRCT"/>
    <property type="match status" value="2"/>
</dbReference>
<dbReference type="Pfam" id="PF16589">
    <property type="entry name" value="BRCT_2"/>
    <property type="match status" value="1"/>
</dbReference>
<evidence type="ECO:0000256" key="11">
    <source>
        <dbReference type="ARBA" id="ARBA00023172"/>
    </source>
</evidence>
<evidence type="ECO:0000259" key="18">
    <source>
        <dbReference type="PROSITE" id="PS50160"/>
    </source>
</evidence>
<keyword evidence="13" id="KW-0539">Nucleus</keyword>
<evidence type="ECO:0000256" key="4">
    <source>
        <dbReference type="ARBA" id="ARBA00022598"/>
    </source>
</evidence>
<dbReference type="PANTHER" id="PTHR45997">
    <property type="entry name" value="DNA LIGASE 4"/>
    <property type="match status" value="1"/>
</dbReference>
<dbReference type="CDD" id="cd07903">
    <property type="entry name" value="Adenylation_DNA_ligase_IV"/>
    <property type="match status" value="1"/>
</dbReference>
<dbReference type="Gene3D" id="3.40.50.10190">
    <property type="entry name" value="BRCT domain"/>
    <property type="match status" value="2"/>
</dbReference>
<dbReference type="PANTHER" id="PTHR45997:SF1">
    <property type="entry name" value="DNA LIGASE 4"/>
    <property type="match status" value="1"/>
</dbReference>
<keyword evidence="9 15" id="KW-0067">ATP-binding</keyword>
<keyword evidence="11 15" id="KW-0233">DNA recombination</keyword>
<dbReference type="EMBL" id="JBBJBU010000008">
    <property type="protein sequence ID" value="KAK7204444.1"/>
    <property type="molecule type" value="Genomic_DNA"/>
</dbReference>
<keyword evidence="8 15" id="KW-0227">DNA damage</keyword>
<keyword evidence="5" id="KW-0479">Metal-binding</keyword>
<comment type="subcellular location">
    <subcellularLocation>
        <location evidence="2">Nucleus</location>
    </subcellularLocation>
</comment>
<evidence type="ECO:0000259" key="19">
    <source>
        <dbReference type="PROSITE" id="PS50172"/>
    </source>
</evidence>
<dbReference type="GeneID" id="90038533"/>
<dbReference type="PROSITE" id="PS00697">
    <property type="entry name" value="DNA_LIGASE_A1"/>
    <property type="match status" value="1"/>
</dbReference>
<dbReference type="RefSeq" id="XP_064767477.1">
    <property type="nucleotide sequence ID" value="XM_064913021.1"/>
</dbReference>
<evidence type="ECO:0000256" key="13">
    <source>
        <dbReference type="ARBA" id="ARBA00023242"/>
    </source>
</evidence>
<evidence type="ECO:0000256" key="14">
    <source>
        <dbReference type="ARBA" id="ARBA00034003"/>
    </source>
</evidence>
<evidence type="ECO:0000256" key="5">
    <source>
        <dbReference type="ARBA" id="ARBA00022723"/>
    </source>
</evidence>
<dbReference type="SUPFAM" id="SSF56091">
    <property type="entry name" value="DNA ligase/mRNA capping enzyme, catalytic domain"/>
    <property type="match status" value="1"/>
</dbReference>
<evidence type="ECO:0000256" key="10">
    <source>
        <dbReference type="ARBA" id="ARBA00022842"/>
    </source>
</evidence>
<gene>
    <name evidence="20" type="ORF">BZA70DRAFT_280776</name>
</gene>
<dbReference type="Pfam" id="PF01068">
    <property type="entry name" value="DNA_ligase_A_M"/>
    <property type="match status" value="1"/>
</dbReference>
<feature type="domain" description="ATP-dependent DNA ligase family profile" evidence="18">
    <location>
        <begin position="396"/>
        <end position="530"/>
    </location>
</feature>
<accession>A0ABR1F3M2</accession>
<name>A0ABR1F3M2_9ASCO</name>
<organism evidence="20 21">
    <name type="scientific">Myxozyma melibiosi</name>
    <dbReference type="NCBI Taxonomy" id="54550"/>
    <lineage>
        <taxon>Eukaryota</taxon>
        <taxon>Fungi</taxon>
        <taxon>Dikarya</taxon>
        <taxon>Ascomycota</taxon>
        <taxon>Saccharomycotina</taxon>
        <taxon>Lipomycetes</taxon>
        <taxon>Lipomycetales</taxon>
        <taxon>Lipomycetaceae</taxon>
        <taxon>Myxozyma</taxon>
    </lineage>
</organism>
<protein>
    <recommendedName>
        <fullName evidence="15">DNA ligase</fullName>
        <ecNumber evidence="15">6.5.1.1</ecNumber>
    </recommendedName>
</protein>
<dbReference type="PROSITE" id="PS50160">
    <property type="entry name" value="DNA_LIGASE_A3"/>
    <property type="match status" value="1"/>
</dbReference>
<evidence type="ECO:0000256" key="1">
    <source>
        <dbReference type="ARBA" id="ARBA00001946"/>
    </source>
</evidence>
<dbReference type="Gene3D" id="3.30.470.30">
    <property type="entry name" value="DNA ligase/mRNA capping enzyme"/>
    <property type="match status" value="1"/>
</dbReference>
<dbReference type="Pfam" id="PF04675">
    <property type="entry name" value="DNA_ligase_A_N"/>
    <property type="match status" value="1"/>
</dbReference>
<dbReference type="InterPro" id="IPR016059">
    <property type="entry name" value="DNA_ligase_ATP-dep_CS"/>
</dbReference>
<evidence type="ECO:0000256" key="12">
    <source>
        <dbReference type="ARBA" id="ARBA00023204"/>
    </source>
</evidence>
<dbReference type="SUPFAM" id="SSF52113">
    <property type="entry name" value="BRCT domain"/>
    <property type="match status" value="2"/>
</dbReference>
<dbReference type="InterPro" id="IPR036420">
    <property type="entry name" value="BRCT_dom_sf"/>
</dbReference>
<dbReference type="Gene3D" id="1.10.3260.10">
    <property type="entry name" value="DNA ligase, ATP-dependent, N-terminal domain"/>
    <property type="match status" value="1"/>
</dbReference>
<feature type="domain" description="BRCT" evidence="19">
    <location>
        <begin position="847"/>
        <end position="954"/>
    </location>
</feature>
<dbReference type="InterPro" id="IPR044125">
    <property type="entry name" value="Adenylation_DNA_ligase_IV"/>
</dbReference>
<keyword evidence="12 15" id="KW-0234">DNA repair</keyword>
<evidence type="ECO:0000313" key="20">
    <source>
        <dbReference type="EMBL" id="KAK7204444.1"/>
    </source>
</evidence>
<dbReference type="CDD" id="cd07968">
    <property type="entry name" value="OBF_DNA_ligase_IV"/>
    <property type="match status" value="1"/>
</dbReference>
<dbReference type="PROSITE" id="PS50172">
    <property type="entry name" value="BRCT"/>
    <property type="match status" value="2"/>
</dbReference>
<dbReference type="InterPro" id="IPR036599">
    <property type="entry name" value="DNA_ligase_N_sf"/>
</dbReference>
<dbReference type="SUPFAM" id="SSF50249">
    <property type="entry name" value="Nucleic acid-binding proteins"/>
    <property type="match status" value="1"/>
</dbReference>
<dbReference type="InterPro" id="IPR012309">
    <property type="entry name" value="DNA_ligase_ATP-dep_C"/>
</dbReference>
<dbReference type="InterPro" id="IPR012340">
    <property type="entry name" value="NA-bd_OB-fold"/>
</dbReference>
<dbReference type="InterPro" id="IPR001357">
    <property type="entry name" value="BRCT_dom"/>
</dbReference>
<dbReference type="NCBIfam" id="TIGR00574">
    <property type="entry name" value="dnl1"/>
    <property type="match status" value="1"/>
</dbReference>
<keyword evidence="10" id="KW-0460">Magnesium</keyword>
<comment type="cofactor">
    <cofactor evidence="1">
        <name>Mg(2+)</name>
        <dbReference type="ChEBI" id="CHEBI:18420"/>
    </cofactor>
</comment>
<evidence type="ECO:0000256" key="8">
    <source>
        <dbReference type="ARBA" id="ARBA00022763"/>
    </source>
</evidence>
<comment type="similarity">
    <text evidence="3 16">Belongs to the ATP-dependent DNA ligase family.</text>
</comment>
<dbReference type="EC" id="6.5.1.1" evidence="15"/>
<comment type="caution">
    <text evidence="20">The sequence shown here is derived from an EMBL/GenBank/DDBJ whole genome shotgun (WGS) entry which is preliminary data.</text>
</comment>
<sequence>MSTLTAEENDLEDGDVFENIWAEDNTEAALEKPVNHGPSPPFYSLIVQIFNTLTAQPGREIGRFASKNVKDRRKMILRRYIDMWRDRVGPDIYPCFRMLLPSIDKERLYGIKEVGLARLLIKILEISPDSPDANSILKFRLPGTHAQGAGDFAERCFQIMKKREAKPDYGKMTIDQVNETLEELSKHSKADDQLPVLKRFYENMNAEEMKWLIRIILRELRIGVSERLLFYLWHPDAVALYSISHSLKRVCWELCDPTVRLTKEESNITIMSCFQPQLAAFPKLSYERVVKMMDNDKNLPFFIEEKLDGERIQLHMSERGNKFKFYSRHAKDYTYMYGSSFDDPKGSLAKHLRGVFNEKVESIILDGEMVSWDTLYEMIEPFGTLKSSALADQDEPSQKSSHPLYRVFDILYVNGTPMVDFELEGRKRALKEWLTEVPTRFELHPFERATTQEEIEVRLRQVIEQSSEGLVIKNPTAVYTPNGRTDLWIKVKPEYMNEFGENLDVLVIGAYYGRGKRSNLMASYLCGLRVEDEDNQSPKFWSFCRVGGGFTAEEYRSIARITEGKWHGFDPKNVPSFFELAGSHKETPDLWIAPEDSIVLEVKASAVVPDSDKFRTNMTLRFPRFRRLRMDKNHETALSLKELLALKTQIESEKQERETEFENHRQTPKRKKRKLDILEAPKPATVSSSMQVSDLFKGHSFYLILDSRKRVKLEQEISANGGEILRDRPTVFERNWYIIADSNLIQTAPVKKEGKMPLVRSAWIHDCLFNERVLPFENRHLLFLAPPALGEFTERQMDCYNDSYMRQIEDITELQQILENIPEPQSTDDATDTLNLLIDSDEDALNIPSLIFFGTKIYFDFPEQATSSALPANSPFETAVRYARFGGAQIADTLTDEDVTHVVIISGADYSRKRLTEVNRLISSREKIPHVLSVNWIIDSWSASTRLSEELLVL</sequence>
<evidence type="ECO:0000256" key="6">
    <source>
        <dbReference type="ARBA" id="ARBA00022737"/>
    </source>
</evidence>
<dbReference type="Pfam" id="PF04679">
    <property type="entry name" value="DNA_ligase_A_C"/>
    <property type="match status" value="1"/>
</dbReference>
<comment type="catalytic activity">
    <reaction evidence="14 15">
        <text>ATP + (deoxyribonucleotide)n-3'-hydroxyl + 5'-phospho-(deoxyribonucleotide)m = (deoxyribonucleotide)n+m + AMP + diphosphate.</text>
        <dbReference type="EC" id="6.5.1.1"/>
    </reaction>
</comment>